<keyword evidence="6 7" id="KW-0119">Carbohydrate metabolism</keyword>
<dbReference type="Proteomes" id="UP000276568">
    <property type="component" value="Unassembled WGS sequence"/>
</dbReference>
<dbReference type="Gene3D" id="3.20.20.70">
    <property type="entry name" value="Aldolase class I"/>
    <property type="match status" value="1"/>
</dbReference>
<reference evidence="8 9" key="1">
    <citation type="submission" date="2018-11" db="EMBL/GenBank/DDBJ databases">
        <title>Clostridium sp. nov., a member of the family Erysipelotrichaceae isolated from pig faeces.</title>
        <authorList>
            <person name="Chang Y.-H."/>
        </authorList>
    </citation>
    <scope>NUCLEOTIDE SEQUENCE [LARGE SCALE GENOMIC DNA]</scope>
    <source>
        <strain evidence="8 9">YH-panp20</strain>
    </source>
</reference>
<dbReference type="HAMAP" id="MF_01235">
    <property type="entry name" value="ManNAc6P_epimer"/>
    <property type="match status" value="1"/>
</dbReference>
<dbReference type="EMBL" id="RJQC01000002">
    <property type="protein sequence ID" value="RNM30393.1"/>
    <property type="molecule type" value="Genomic_DNA"/>
</dbReference>
<comment type="caution">
    <text evidence="8">The sequence shown here is derived from an EMBL/GenBank/DDBJ whole genome shotgun (WGS) entry which is preliminary data.</text>
</comment>
<evidence type="ECO:0000256" key="3">
    <source>
        <dbReference type="ARBA" id="ARBA00005081"/>
    </source>
</evidence>
<evidence type="ECO:0000256" key="4">
    <source>
        <dbReference type="ARBA" id="ARBA00007439"/>
    </source>
</evidence>
<comment type="function">
    <text evidence="2 7">Converts N-acetylmannosamine-6-phosphate (ManNAc-6-P) to N-acetylglucosamine-6-phosphate (GlcNAc-6-P).</text>
</comment>
<gene>
    <name evidence="7" type="primary">nanE</name>
    <name evidence="8" type="ORF">EDX97_06285</name>
</gene>
<dbReference type="SUPFAM" id="SSF51366">
    <property type="entry name" value="Ribulose-phoshate binding barrel"/>
    <property type="match status" value="1"/>
</dbReference>
<evidence type="ECO:0000313" key="8">
    <source>
        <dbReference type="EMBL" id="RNM30393.1"/>
    </source>
</evidence>
<dbReference type="NCBIfam" id="NF002231">
    <property type="entry name" value="PRK01130.1"/>
    <property type="match status" value="1"/>
</dbReference>
<dbReference type="RefSeq" id="WP_128520307.1">
    <property type="nucleotide sequence ID" value="NZ_JALFCT010000050.1"/>
</dbReference>
<evidence type="ECO:0000256" key="7">
    <source>
        <dbReference type="HAMAP-Rule" id="MF_01235"/>
    </source>
</evidence>
<organism evidence="8 9">
    <name type="scientific">Absicoccus porci</name>
    <dbReference type="NCBI Taxonomy" id="2486576"/>
    <lineage>
        <taxon>Bacteria</taxon>
        <taxon>Bacillati</taxon>
        <taxon>Bacillota</taxon>
        <taxon>Erysipelotrichia</taxon>
        <taxon>Erysipelotrichales</taxon>
        <taxon>Erysipelotrichaceae</taxon>
        <taxon>Absicoccus</taxon>
    </lineage>
</organism>
<comment type="pathway">
    <text evidence="3 7">Amino-sugar metabolism; N-acetylneuraminate degradation; D-fructose 6-phosphate from N-acetylneuraminate: step 3/5.</text>
</comment>
<dbReference type="PANTHER" id="PTHR36204">
    <property type="entry name" value="N-ACETYLMANNOSAMINE-6-PHOSPHATE 2-EPIMERASE-RELATED"/>
    <property type="match status" value="1"/>
</dbReference>
<dbReference type="GO" id="GO:0006053">
    <property type="term" value="P:N-acetylmannosamine catabolic process"/>
    <property type="evidence" value="ECO:0007669"/>
    <property type="project" value="TreeGrafter"/>
</dbReference>
<evidence type="ECO:0000256" key="6">
    <source>
        <dbReference type="ARBA" id="ARBA00023277"/>
    </source>
</evidence>
<dbReference type="FunFam" id="3.20.20.70:FF:000035">
    <property type="entry name" value="Putative N-acetylmannosamine-6-phosphate 2-epimerase"/>
    <property type="match status" value="1"/>
</dbReference>
<dbReference type="EC" id="5.1.3.9" evidence="7"/>
<dbReference type="InterPro" id="IPR013785">
    <property type="entry name" value="Aldolase_TIM"/>
</dbReference>
<dbReference type="InterPro" id="IPR011060">
    <property type="entry name" value="RibuloseP-bd_barrel"/>
</dbReference>
<dbReference type="UniPathway" id="UPA00629">
    <property type="reaction ID" value="UER00682"/>
</dbReference>
<dbReference type="GO" id="GO:0005829">
    <property type="term" value="C:cytosol"/>
    <property type="evidence" value="ECO:0007669"/>
    <property type="project" value="TreeGrafter"/>
</dbReference>
<dbReference type="GO" id="GO:0005975">
    <property type="term" value="P:carbohydrate metabolic process"/>
    <property type="evidence" value="ECO:0007669"/>
    <property type="project" value="UniProtKB-UniRule"/>
</dbReference>
<proteinExistence type="inferred from homology"/>
<accession>A0A3N0I048</accession>
<dbReference type="InterPro" id="IPR007260">
    <property type="entry name" value="NanE"/>
</dbReference>
<name>A0A3N0I048_9FIRM</name>
<dbReference type="GO" id="GO:0019262">
    <property type="term" value="P:N-acetylneuraminate catabolic process"/>
    <property type="evidence" value="ECO:0007669"/>
    <property type="project" value="UniProtKB-UniRule"/>
</dbReference>
<dbReference type="CDD" id="cd04729">
    <property type="entry name" value="NanE"/>
    <property type="match status" value="1"/>
</dbReference>
<evidence type="ECO:0000256" key="5">
    <source>
        <dbReference type="ARBA" id="ARBA00023235"/>
    </source>
</evidence>
<evidence type="ECO:0000256" key="2">
    <source>
        <dbReference type="ARBA" id="ARBA00002147"/>
    </source>
</evidence>
<comment type="catalytic activity">
    <reaction evidence="1 7">
        <text>an N-acyl-D-glucosamine 6-phosphate = an N-acyl-D-mannosamine 6-phosphate</text>
        <dbReference type="Rhea" id="RHEA:23932"/>
        <dbReference type="ChEBI" id="CHEBI:57599"/>
        <dbReference type="ChEBI" id="CHEBI:57666"/>
        <dbReference type="EC" id="5.1.3.9"/>
    </reaction>
</comment>
<dbReference type="AlphaFoldDB" id="A0A3N0I048"/>
<evidence type="ECO:0000313" key="9">
    <source>
        <dbReference type="Proteomes" id="UP000276568"/>
    </source>
</evidence>
<comment type="similarity">
    <text evidence="4 7">Belongs to the NanE family.</text>
</comment>
<keyword evidence="9" id="KW-1185">Reference proteome</keyword>
<sequence>MEISNTKGHLIVSCQALPDEPLHSSFIMGRMALAAYQGGAKGIRANTVEDIKEIQKTVDLPIIGIIKHPYGDNPVFITPTMKEVDALMEVKPAVIALDATCRPRPDGKTLDEMVKEIRAKYPDQKIMADCSTLDEMKHADELGFDFVGTTLVGYTEESKGNHIETNDFELIRTFIAQSDRPVIAEGNIDTPEKARRVLDLGCYSVVVGSIITRPQLITKRFVKAVDGE</sequence>
<dbReference type="OrthoDB" id="9781704at2"/>
<dbReference type="Pfam" id="PF04131">
    <property type="entry name" value="NanE"/>
    <property type="match status" value="1"/>
</dbReference>
<protein>
    <recommendedName>
        <fullName evidence="7">Putative N-acetylmannosamine-6-phosphate 2-epimerase</fullName>
        <ecNumber evidence="7">5.1.3.9</ecNumber>
    </recommendedName>
    <alternativeName>
        <fullName evidence="7">ManNAc-6-P epimerase</fullName>
    </alternativeName>
</protein>
<keyword evidence="5 7" id="KW-0413">Isomerase</keyword>
<dbReference type="GO" id="GO:0047465">
    <property type="term" value="F:N-acylglucosamine-6-phosphate 2-epimerase activity"/>
    <property type="evidence" value="ECO:0007669"/>
    <property type="project" value="UniProtKB-EC"/>
</dbReference>
<dbReference type="PANTHER" id="PTHR36204:SF1">
    <property type="entry name" value="N-ACETYLMANNOSAMINE-6-PHOSPHATE 2-EPIMERASE-RELATED"/>
    <property type="match status" value="1"/>
</dbReference>
<evidence type="ECO:0000256" key="1">
    <source>
        <dbReference type="ARBA" id="ARBA00000056"/>
    </source>
</evidence>